<accession>A0A6B3VVA2</accession>
<dbReference type="EMBL" id="JACEIO010000026">
    <property type="protein sequence ID" value="MBA4537692.1"/>
    <property type="molecule type" value="Genomic_DNA"/>
</dbReference>
<evidence type="ECO:0000313" key="4">
    <source>
        <dbReference type="Proteomes" id="UP000570010"/>
    </source>
</evidence>
<protein>
    <submittedName>
        <fullName evidence="2">Erythromycin esterase family protein</fullName>
    </submittedName>
</protein>
<dbReference type="Pfam" id="PF05139">
    <property type="entry name" value="Erythro_esteras"/>
    <property type="match status" value="1"/>
</dbReference>
<keyword evidence="3" id="KW-1185">Reference proteome</keyword>
<dbReference type="PANTHER" id="PTHR31299:SF0">
    <property type="entry name" value="ESTERASE, PUTATIVE (AFU_ORTHOLOGUE AFUA_1G05850)-RELATED"/>
    <property type="match status" value="1"/>
</dbReference>
<sequence>MMDIFINEIKNDSINIGHQDYYDDFHFLKPILENKKFVFLGESNPCVKEYDVAKVNLIKYLHQQLGFNVLAFEGDFGDCIIGDFLSTDLDSMKFMFGSIGRIRSNEYILELFDYIKETKQQQPLQLTGIDLNQNEDGHLSSFLRSQLPDNLKLILLEFEKRANEIIFDTRMMKRLRLRKEVEEIESIGNEFIKALEKHSFPTMTLRKITIRTVKNRLKLVKGAVKKSILKLFNYWDELKAENLKYLSQVYPNEKFMIWANNLDIMKKGSASCFPSYKSTFENLPHFIKETSYVLGLYAKEGQMIDDDEHHYPIKKASKKHLEWLLNHTPHQNCFIQCGLKWGQTKWKAFEGGNLRISFKPAEQYDGILYFKKVSPAYFSMKK</sequence>
<dbReference type="EMBL" id="JAAIWN010000024">
    <property type="protein sequence ID" value="NEY81949.1"/>
    <property type="molecule type" value="Genomic_DNA"/>
</dbReference>
<comment type="caution">
    <text evidence="2">The sequence shown here is derived from an EMBL/GenBank/DDBJ whole genome shotgun (WGS) entry which is preliminary data.</text>
</comment>
<dbReference type="Proteomes" id="UP000570010">
    <property type="component" value="Unassembled WGS sequence"/>
</dbReference>
<name>A0A6B3VVA2_9BACI</name>
<organism evidence="2 3">
    <name type="scientific">Bacillus aquiflavi</name>
    <dbReference type="NCBI Taxonomy" id="2672567"/>
    <lineage>
        <taxon>Bacteria</taxon>
        <taxon>Bacillati</taxon>
        <taxon>Bacillota</taxon>
        <taxon>Bacilli</taxon>
        <taxon>Bacillales</taxon>
        <taxon>Bacillaceae</taxon>
        <taxon>Bacillus</taxon>
    </lineage>
</organism>
<dbReference type="PANTHER" id="PTHR31299">
    <property type="entry name" value="ESTERASE, PUTATIVE (AFU_ORTHOLOGUE AFUA_1G05850)-RELATED"/>
    <property type="match status" value="1"/>
</dbReference>
<dbReference type="CDD" id="cd14728">
    <property type="entry name" value="Ere-like"/>
    <property type="match status" value="1"/>
</dbReference>
<dbReference type="InterPro" id="IPR052036">
    <property type="entry name" value="Hydrolase/PRTase-associated"/>
</dbReference>
<reference evidence="1 4" key="2">
    <citation type="submission" date="2020-07" db="EMBL/GenBank/DDBJ databases">
        <authorList>
            <person name="Feng H."/>
        </authorList>
    </citation>
    <scope>NUCLEOTIDE SEQUENCE [LARGE SCALE GENOMIC DNA]</scope>
    <source>
        <strain evidence="4">s-12</strain>
        <strain evidence="1">S-12</strain>
    </source>
</reference>
<dbReference type="InterPro" id="IPR007815">
    <property type="entry name" value="Emycin_Estase"/>
</dbReference>
<dbReference type="AlphaFoldDB" id="A0A6B3VVA2"/>
<reference evidence="2 3" key="1">
    <citation type="submission" date="2020-02" db="EMBL/GenBank/DDBJ databases">
        <title>Bacillus aquiflavi sp. nov., isolated from yellow water of strong flavor Chinese baijiu in Yibin region of China.</title>
        <authorList>
            <person name="Xie J."/>
        </authorList>
    </citation>
    <scope>NUCLEOTIDE SEQUENCE [LARGE SCALE GENOMIC DNA]</scope>
    <source>
        <strain evidence="2 3">3H-10</strain>
    </source>
</reference>
<proteinExistence type="predicted"/>
<dbReference type="Gene3D" id="3.40.1660.10">
    <property type="entry name" value="EreA-like (biosynthetic domain)"/>
    <property type="match status" value="2"/>
</dbReference>
<evidence type="ECO:0000313" key="1">
    <source>
        <dbReference type="EMBL" id="MBA4537692.1"/>
    </source>
</evidence>
<dbReference type="GO" id="GO:0046677">
    <property type="term" value="P:response to antibiotic"/>
    <property type="evidence" value="ECO:0007669"/>
    <property type="project" value="InterPro"/>
</dbReference>
<evidence type="ECO:0000313" key="3">
    <source>
        <dbReference type="Proteomes" id="UP000472971"/>
    </source>
</evidence>
<evidence type="ECO:0000313" key="2">
    <source>
        <dbReference type="EMBL" id="NEY81949.1"/>
    </source>
</evidence>
<dbReference type="Proteomes" id="UP000472971">
    <property type="component" value="Unassembled WGS sequence"/>
</dbReference>
<dbReference type="SUPFAM" id="SSF159501">
    <property type="entry name" value="EreA/ChaN-like"/>
    <property type="match status" value="1"/>
</dbReference>
<gene>
    <name evidence="2" type="ORF">G4D64_10670</name>
    <name evidence="1" type="ORF">H1Z61_11275</name>
</gene>